<dbReference type="Proteomes" id="UP000001593">
    <property type="component" value="Unassembled WGS sequence"/>
</dbReference>
<name>A7SK31_NEMVE</name>
<evidence type="ECO:0000313" key="2">
    <source>
        <dbReference type="Proteomes" id="UP000001593"/>
    </source>
</evidence>
<organism evidence="1 2">
    <name type="scientific">Nematostella vectensis</name>
    <name type="common">Starlet sea anemone</name>
    <dbReference type="NCBI Taxonomy" id="45351"/>
    <lineage>
        <taxon>Eukaryota</taxon>
        <taxon>Metazoa</taxon>
        <taxon>Cnidaria</taxon>
        <taxon>Anthozoa</taxon>
        <taxon>Hexacorallia</taxon>
        <taxon>Actiniaria</taxon>
        <taxon>Edwardsiidae</taxon>
        <taxon>Nematostella</taxon>
    </lineage>
</organism>
<dbReference type="AlphaFoldDB" id="A7SK31"/>
<proteinExistence type="predicted"/>
<reference evidence="1 2" key="1">
    <citation type="journal article" date="2007" name="Science">
        <title>Sea anemone genome reveals ancestral eumetazoan gene repertoire and genomic organization.</title>
        <authorList>
            <person name="Putnam N.H."/>
            <person name="Srivastava M."/>
            <person name="Hellsten U."/>
            <person name="Dirks B."/>
            <person name="Chapman J."/>
            <person name="Salamov A."/>
            <person name="Terry A."/>
            <person name="Shapiro H."/>
            <person name="Lindquist E."/>
            <person name="Kapitonov V.V."/>
            <person name="Jurka J."/>
            <person name="Genikhovich G."/>
            <person name="Grigoriev I.V."/>
            <person name="Lucas S.M."/>
            <person name="Steele R.E."/>
            <person name="Finnerty J.R."/>
            <person name="Technau U."/>
            <person name="Martindale M.Q."/>
            <person name="Rokhsar D.S."/>
        </authorList>
    </citation>
    <scope>NUCLEOTIDE SEQUENCE [LARGE SCALE GENOMIC DNA]</scope>
    <source>
        <strain evidence="2">CH2 X CH6</strain>
    </source>
</reference>
<keyword evidence="2" id="KW-1185">Reference proteome</keyword>
<dbReference type="HOGENOM" id="CLU_2115007_0_0_1"/>
<accession>A7SK31</accession>
<dbReference type="InParanoid" id="A7SK31"/>
<protein>
    <submittedName>
        <fullName evidence="1">Uncharacterized protein</fullName>
    </submittedName>
</protein>
<dbReference type="EMBL" id="DS469683">
    <property type="protein sequence ID" value="EDO35941.1"/>
    <property type="molecule type" value="Genomic_DNA"/>
</dbReference>
<gene>
    <name evidence="1" type="ORF">NEMVEDRAFT_v1g190688</name>
</gene>
<sequence length="115" mass="13665">MHRYRECLAPVIIVMVDRFWSFPDDKPPVHDVLCSIRRKETIVVIKLGQCACRGYHEHDTVIPLKRDAPYLEISRRPFLETPENSRARKLYFAFLPKISHVFLLENRFHVLNSFN</sequence>
<feature type="non-terminal residue" evidence="1">
    <location>
        <position position="115"/>
    </location>
</feature>
<evidence type="ECO:0000313" key="1">
    <source>
        <dbReference type="EMBL" id="EDO35941.1"/>
    </source>
</evidence>